<proteinExistence type="predicted"/>
<dbReference type="Pfam" id="PF12784">
    <property type="entry name" value="PDDEXK_2"/>
    <property type="match status" value="1"/>
</dbReference>
<dbReference type="NCBIfam" id="TIGR01784">
    <property type="entry name" value="T_den_put_tspse"/>
    <property type="match status" value="1"/>
</dbReference>
<evidence type="ECO:0008006" key="3">
    <source>
        <dbReference type="Google" id="ProtNLM"/>
    </source>
</evidence>
<dbReference type="HOGENOM" id="CLU_057504_0_2_12"/>
<gene>
    <name evidence="1" type="ORF">TPE_1225</name>
</gene>
<accession>S5ZU64</accession>
<dbReference type="GeneID" id="301089835"/>
<dbReference type="RefSeq" id="WP_020965020.1">
    <property type="nucleotide sequence ID" value="NC_022097.1"/>
</dbReference>
<dbReference type="PANTHER" id="PTHR41317">
    <property type="entry name" value="PD-(D_E)XK NUCLEASE FAMILY TRANSPOSASE"/>
    <property type="match status" value="1"/>
</dbReference>
<dbReference type="STRING" id="1291379.TPE_1225"/>
<dbReference type="KEGG" id="tped:TPE_1225"/>
<dbReference type="Proteomes" id="UP000015620">
    <property type="component" value="Chromosome"/>
</dbReference>
<name>S5ZU64_9SPIR</name>
<dbReference type="PANTHER" id="PTHR41317:SF1">
    <property type="entry name" value="PD-(D_E)XK NUCLEASE FAMILY TRANSPOSASE"/>
    <property type="match status" value="1"/>
</dbReference>
<dbReference type="AlphaFoldDB" id="S5ZU64"/>
<evidence type="ECO:0000313" key="1">
    <source>
        <dbReference type="EMBL" id="AGT43720.1"/>
    </source>
</evidence>
<sequence length="309" mass="35891">MRRVDAIASTLDTLAPPEKFTVRNDYAFKKVFGTEKNKDILIKFVSLVTGMQECTFADVRLENTELTTRFYDEKTGRLDIKIKLHSGEKINLEMQNIWFEYFTKRSIFYWTQLFLEDFSKGADYSELKKCIAINILNQPFHLANKIHSVYKILETEEHSELDGMLEIHFLDLTKIEKEQRSELEKWLLFIQTDEKEVRKMLAKENPLMQKAEDTMEEFYTVAEQRALYQAAWRYESDRVSMINESMRKGIAQGFLQGRSEGMQAGIAQGFSDGARQTKLETAKVLKQLGDSVQKIMQATGLSADEIEKL</sequence>
<evidence type="ECO:0000313" key="2">
    <source>
        <dbReference type="Proteomes" id="UP000015620"/>
    </source>
</evidence>
<dbReference type="EMBL" id="CP004120">
    <property type="protein sequence ID" value="AGT43720.1"/>
    <property type="molecule type" value="Genomic_DNA"/>
</dbReference>
<protein>
    <recommendedName>
        <fullName evidence="3">Rpn family recombination-promoting nuclease/putative transposase</fullName>
    </recommendedName>
</protein>
<dbReference type="InterPro" id="IPR010106">
    <property type="entry name" value="RpnA"/>
</dbReference>
<reference evidence="1 2" key="1">
    <citation type="journal article" date="2013" name="PLoS ONE">
        <title>Genome-Wide Relatedness of Treponema pedis, from Gingiva and Necrotic Skin Lesions of Pigs, with the Human Oral Pathogen Treponema denticola.</title>
        <authorList>
            <person name="Svartstrom O."/>
            <person name="Mushtaq M."/>
            <person name="Pringle M."/>
            <person name="Segerman B."/>
        </authorList>
    </citation>
    <scope>NUCLEOTIDE SEQUENCE [LARGE SCALE GENOMIC DNA]</scope>
    <source>
        <strain evidence="1">T A4</strain>
    </source>
</reference>
<organism evidence="1 2">
    <name type="scientific">Treponema pedis str. T A4</name>
    <dbReference type="NCBI Taxonomy" id="1291379"/>
    <lineage>
        <taxon>Bacteria</taxon>
        <taxon>Pseudomonadati</taxon>
        <taxon>Spirochaetota</taxon>
        <taxon>Spirochaetia</taxon>
        <taxon>Spirochaetales</taxon>
        <taxon>Treponemataceae</taxon>
        <taxon>Treponema</taxon>
    </lineage>
</organism>
<keyword evidence="2" id="KW-1185">Reference proteome</keyword>
<dbReference type="OrthoDB" id="9803508at2"/>
<dbReference type="PATRIC" id="fig|1291379.3.peg.1221"/>